<dbReference type="Gene3D" id="3.50.50.60">
    <property type="entry name" value="FAD/NAD(P)-binding domain"/>
    <property type="match status" value="2"/>
</dbReference>
<proteinExistence type="predicted"/>
<evidence type="ECO:0000256" key="4">
    <source>
        <dbReference type="ARBA" id="ARBA00023002"/>
    </source>
</evidence>
<dbReference type="InterPro" id="IPR003953">
    <property type="entry name" value="FAD-dep_OxRdtase_2_FAD-bd"/>
</dbReference>
<evidence type="ECO:0000313" key="6">
    <source>
        <dbReference type="EMBL" id="WTT15004.1"/>
    </source>
</evidence>
<evidence type="ECO:0000256" key="1">
    <source>
        <dbReference type="ARBA" id="ARBA00001974"/>
    </source>
</evidence>
<dbReference type="Pfam" id="PF00890">
    <property type="entry name" value="FAD_binding_2"/>
    <property type="match status" value="1"/>
</dbReference>
<dbReference type="SUPFAM" id="SSF51905">
    <property type="entry name" value="FAD/NAD(P)-binding domain"/>
    <property type="match status" value="1"/>
</dbReference>
<dbReference type="GO" id="GO:0008202">
    <property type="term" value="P:steroid metabolic process"/>
    <property type="evidence" value="ECO:0007669"/>
    <property type="project" value="UniProtKB-ARBA"/>
</dbReference>
<evidence type="ECO:0000256" key="3">
    <source>
        <dbReference type="ARBA" id="ARBA00022827"/>
    </source>
</evidence>
<keyword evidence="3" id="KW-0274">FAD</keyword>
<name>A0AAU1ZT56_9ACTN</name>
<organism evidence="6">
    <name type="scientific">Streptomyces sp. NBC_00093</name>
    <dbReference type="NCBI Taxonomy" id="2975649"/>
    <lineage>
        <taxon>Bacteria</taxon>
        <taxon>Bacillati</taxon>
        <taxon>Actinomycetota</taxon>
        <taxon>Actinomycetes</taxon>
        <taxon>Kitasatosporales</taxon>
        <taxon>Streptomycetaceae</taxon>
        <taxon>Streptomyces</taxon>
    </lineage>
</organism>
<feature type="domain" description="FAD-dependent oxidoreductase 2 FAD-binding" evidence="5">
    <location>
        <begin position="26"/>
        <end position="474"/>
    </location>
</feature>
<dbReference type="PRINTS" id="PR00419">
    <property type="entry name" value="ADXRDTASE"/>
</dbReference>
<dbReference type="SUPFAM" id="SSF56425">
    <property type="entry name" value="Succinate dehydrogenase/fumarate reductase flavoprotein, catalytic domain"/>
    <property type="match status" value="1"/>
</dbReference>
<comment type="cofactor">
    <cofactor evidence="1">
        <name>FAD</name>
        <dbReference type="ChEBI" id="CHEBI:57692"/>
    </cofactor>
</comment>
<protein>
    <submittedName>
        <fullName evidence="6">FAD-dependent oxidoreductase</fullName>
    </submittedName>
</protein>
<dbReference type="EMBL" id="CP108222">
    <property type="protein sequence ID" value="WTT15004.1"/>
    <property type="molecule type" value="Genomic_DNA"/>
</dbReference>
<dbReference type="GO" id="GO:0033765">
    <property type="term" value="F:steroid dehydrogenase activity, acting on the CH-CH group of donors"/>
    <property type="evidence" value="ECO:0007669"/>
    <property type="project" value="UniProtKB-ARBA"/>
</dbReference>
<dbReference type="PANTHER" id="PTHR43400:SF10">
    <property type="entry name" value="3-OXOSTEROID 1-DEHYDROGENASE"/>
    <property type="match status" value="1"/>
</dbReference>
<dbReference type="AlphaFoldDB" id="A0AAU1ZT56"/>
<accession>A0AAU1ZT56</accession>
<keyword evidence="4" id="KW-0560">Oxidoreductase</keyword>
<evidence type="ECO:0000256" key="2">
    <source>
        <dbReference type="ARBA" id="ARBA00022630"/>
    </source>
</evidence>
<keyword evidence="2" id="KW-0285">Flavoprotein</keyword>
<dbReference type="InterPro" id="IPR027477">
    <property type="entry name" value="Succ_DH/fumarate_Rdtase_cat_sf"/>
</dbReference>
<gene>
    <name evidence="6" type="ORF">OHA22_05435</name>
</gene>
<dbReference type="Gene3D" id="3.90.700.10">
    <property type="entry name" value="Succinate dehydrogenase/fumarate reductase flavoprotein, catalytic domain"/>
    <property type="match status" value="1"/>
</dbReference>
<sequence>MSDMTPDQPYSLNVAPAPLSGELTADLVVIGAGGAGLPAAITAQEHGLDRVVVLEKRPLVGGNAGMSGGFLFAVRSRSQREAGLGNSPDTVFRDTMAYHHYDGVDPRLVRLWVDEADETVQWLEDRGIGYRPMVGRDLGVEPSGWSNHPGSFQRVMEALSKRFTADGGQILTKAAAVEIIGSPDTGVSAVVADTRDGRITIGTPRVVLATGGFTGNVDLLHEKFPGVYDEDVYWTDTKRLAGDGIALARAVGADTGGRSFLIKENCYSFKTKKNKPNRAGMEPRCLWVNARGDRFLDESTGTVNATTNALIAQPGMAGFALFDDALVQYVIDQPDPFAGEARPGEDDPGTWVAGGYRTTLRDTLADPANKDWCVSADDWSEIARWIGADPEALGATVQEYNGYCDAGRDAMWAKDPEHLVPLRKPPFYALRFRPLMIDTAGPLRTDQHLRVLDPRSRPIPGLFGAGSVVGGWIGFDEHRFGTPLSWAISSGRIAGIRAATG</sequence>
<dbReference type="PANTHER" id="PTHR43400">
    <property type="entry name" value="FUMARATE REDUCTASE"/>
    <property type="match status" value="1"/>
</dbReference>
<reference evidence="6" key="1">
    <citation type="submission" date="2022-10" db="EMBL/GenBank/DDBJ databases">
        <title>The complete genomes of actinobacterial strains from the NBC collection.</title>
        <authorList>
            <person name="Joergensen T.S."/>
            <person name="Alvarez Arevalo M."/>
            <person name="Sterndorff E.B."/>
            <person name="Faurdal D."/>
            <person name="Vuksanovic O."/>
            <person name="Mourched A.-S."/>
            <person name="Charusanti P."/>
            <person name="Shaw S."/>
            <person name="Blin K."/>
            <person name="Weber T."/>
        </authorList>
    </citation>
    <scope>NUCLEOTIDE SEQUENCE</scope>
    <source>
        <strain evidence="6">NBC_00093</strain>
    </source>
</reference>
<dbReference type="InterPro" id="IPR036188">
    <property type="entry name" value="FAD/NAD-bd_sf"/>
</dbReference>
<dbReference type="InterPro" id="IPR050315">
    <property type="entry name" value="FAD-oxidoreductase_2"/>
</dbReference>
<evidence type="ECO:0000259" key="5">
    <source>
        <dbReference type="Pfam" id="PF00890"/>
    </source>
</evidence>